<accession>X1QQY0</accession>
<proteinExistence type="predicted"/>
<organism evidence="1">
    <name type="scientific">marine sediment metagenome</name>
    <dbReference type="NCBI Taxonomy" id="412755"/>
    <lineage>
        <taxon>unclassified sequences</taxon>
        <taxon>metagenomes</taxon>
        <taxon>ecological metagenomes</taxon>
    </lineage>
</organism>
<gene>
    <name evidence="1" type="ORF">S12H4_03232</name>
</gene>
<protein>
    <submittedName>
        <fullName evidence="1">Uncharacterized protein</fullName>
    </submittedName>
</protein>
<dbReference type="AlphaFoldDB" id="X1QQY0"/>
<reference evidence="1" key="1">
    <citation type="journal article" date="2014" name="Front. Microbiol.">
        <title>High frequency of phylogenetically diverse reductive dehalogenase-homologous genes in deep subseafloor sedimentary metagenomes.</title>
        <authorList>
            <person name="Kawai M."/>
            <person name="Futagami T."/>
            <person name="Toyoda A."/>
            <person name="Takaki Y."/>
            <person name="Nishi S."/>
            <person name="Hori S."/>
            <person name="Arai W."/>
            <person name="Tsubouchi T."/>
            <person name="Morono Y."/>
            <person name="Uchiyama I."/>
            <person name="Ito T."/>
            <person name="Fujiyama A."/>
            <person name="Inagaki F."/>
            <person name="Takami H."/>
        </authorList>
    </citation>
    <scope>NUCLEOTIDE SEQUENCE</scope>
    <source>
        <strain evidence="1">Expedition CK06-06</strain>
    </source>
</reference>
<evidence type="ECO:0000313" key="1">
    <source>
        <dbReference type="EMBL" id="GAI70643.1"/>
    </source>
</evidence>
<dbReference type="EMBL" id="BARW01000888">
    <property type="protein sequence ID" value="GAI70643.1"/>
    <property type="molecule type" value="Genomic_DNA"/>
</dbReference>
<name>X1QQY0_9ZZZZ</name>
<comment type="caution">
    <text evidence="1">The sequence shown here is derived from an EMBL/GenBank/DDBJ whole genome shotgun (WGS) entry which is preliminary data.</text>
</comment>
<feature type="non-terminal residue" evidence="1">
    <location>
        <position position="1"/>
    </location>
</feature>
<sequence>GLNSPFVLYNMKDIYSDSLNSNLNLMFYNQI</sequence>